<gene>
    <name evidence="8" type="ORF">GOBAR_AA08292</name>
</gene>
<evidence type="ECO:0000256" key="6">
    <source>
        <dbReference type="ARBA" id="ARBA00047984"/>
    </source>
</evidence>
<dbReference type="GO" id="GO:0016787">
    <property type="term" value="F:hydrolase activity"/>
    <property type="evidence" value="ECO:0007669"/>
    <property type="project" value="UniProtKB-KW"/>
</dbReference>
<dbReference type="Proteomes" id="UP000239757">
    <property type="component" value="Unassembled WGS sequence"/>
</dbReference>
<dbReference type="EMBL" id="KZ663496">
    <property type="protein sequence ID" value="PPS12352.1"/>
    <property type="molecule type" value="Genomic_DNA"/>
</dbReference>
<comment type="catalytic activity">
    <reaction evidence="6">
        <text>ATP + H2O = ADP + phosphate + H(+)</text>
        <dbReference type="Rhea" id="RHEA:13065"/>
        <dbReference type="ChEBI" id="CHEBI:15377"/>
        <dbReference type="ChEBI" id="CHEBI:15378"/>
        <dbReference type="ChEBI" id="CHEBI:30616"/>
        <dbReference type="ChEBI" id="CHEBI:43474"/>
        <dbReference type="ChEBI" id="CHEBI:456216"/>
        <dbReference type="EC" id="3.6.4.13"/>
    </reaction>
</comment>
<evidence type="ECO:0000256" key="3">
    <source>
        <dbReference type="ARBA" id="ARBA00022801"/>
    </source>
</evidence>
<dbReference type="InterPro" id="IPR050547">
    <property type="entry name" value="DEAD_box_RNA_helicases"/>
</dbReference>
<evidence type="ECO:0000256" key="2">
    <source>
        <dbReference type="ARBA" id="ARBA00022741"/>
    </source>
</evidence>
<dbReference type="Gene3D" id="3.40.50.300">
    <property type="entry name" value="P-loop containing nucleotide triphosphate hydrolases"/>
    <property type="match status" value="1"/>
</dbReference>
<dbReference type="GO" id="GO:0005524">
    <property type="term" value="F:ATP binding"/>
    <property type="evidence" value="ECO:0007669"/>
    <property type="project" value="UniProtKB-KW"/>
</dbReference>
<keyword evidence="4" id="KW-0347">Helicase</keyword>
<proteinExistence type="predicted"/>
<dbReference type="GO" id="GO:0003723">
    <property type="term" value="F:RNA binding"/>
    <property type="evidence" value="ECO:0007669"/>
    <property type="project" value="TreeGrafter"/>
</dbReference>
<evidence type="ECO:0000313" key="9">
    <source>
        <dbReference type="Proteomes" id="UP000239757"/>
    </source>
</evidence>
<evidence type="ECO:0000259" key="7">
    <source>
        <dbReference type="Pfam" id="PF00271"/>
    </source>
</evidence>
<keyword evidence="5" id="KW-0067">ATP-binding</keyword>
<dbReference type="PANTHER" id="PTHR47963">
    <property type="entry name" value="DEAD-BOX ATP-DEPENDENT RNA HELICASE 47, MITOCHONDRIAL"/>
    <property type="match status" value="1"/>
</dbReference>
<dbReference type="EC" id="3.6.4.13" evidence="1"/>
<dbReference type="InterPro" id="IPR001650">
    <property type="entry name" value="Helicase_C-like"/>
</dbReference>
<reference evidence="8 9" key="1">
    <citation type="submission" date="2015-01" db="EMBL/GenBank/DDBJ databases">
        <title>Genome of allotetraploid Gossypium barbadense reveals genomic plasticity and fiber elongation in cotton evolution.</title>
        <authorList>
            <person name="Chen X."/>
            <person name="Liu X."/>
            <person name="Zhao B."/>
            <person name="Zheng H."/>
            <person name="Hu Y."/>
            <person name="Lu G."/>
            <person name="Yang C."/>
            <person name="Chen J."/>
            <person name="Shan C."/>
            <person name="Zhang L."/>
            <person name="Zhou Y."/>
            <person name="Wang L."/>
            <person name="Guo W."/>
            <person name="Bai Y."/>
            <person name="Ruan J."/>
            <person name="Shangguan X."/>
            <person name="Mao Y."/>
            <person name="Jiang J."/>
            <person name="Zhu Y."/>
            <person name="Lei J."/>
            <person name="Kang H."/>
            <person name="Chen S."/>
            <person name="He X."/>
            <person name="Wang R."/>
            <person name="Wang Y."/>
            <person name="Chen J."/>
            <person name="Wang L."/>
            <person name="Yu S."/>
            <person name="Wang B."/>
            <person name="Wei J."/>
            <person name="Song S."/>
            <person name="Lu X."/>
            <person name="Gao Z."/>
            <person name="Gu W."/>
            <person name="Deng X."/>
            <person name="Ma D."/>
            <person name="Wang S."/>
            <person name="Liang W."/>
            <person name="Fang L."/>
            <person name="Cai C."/>
            <person name="Zhu X."/>
            <person name="Zhou B."/>
            <person name="Zhang Y."/>
            <person name="Chen Z."/>
            <person name="Xu S."/>
            <person name="Zhu R."/>
            <person name="Wang S."/>
            <person name="Zhang T."/>
            <person name="Zhao G."/>
        </authorList>
    </citation>
    <scope>NUCLEOTIDE SEQUENCE [LARGE SCALE GENOMIC DNA]</scope>
    <source>
        <strain evidence="9">cv. Xinhai21</strain>
        <tissue evidence="8">Leaf</tissue>
    </source>
</reference>
<evidence type="ECO:0000313" key="8">
    <source>
        <dbReference type="EMBL" id="PPS12352.1"/>
    </source>
</evidence>
<dbReference type="GO" id="GO:0003724">
    <property type="term" value="F:RNA helicase activity"/>
    <property type="evidence" value="ECO:0007669"/>
    <property type="project" value="UniProtKB-EC"/>
</dbReference>
<dbReference type="OrthoDB" id="4255at2759"/>
<evidence type="ECO:0000256" key="4">
    <source>
        <dbReference type="ARBA" id="ARBA00022806"/>
    </source>
</evidence>
<dbReference type="AlphaFoldDB" id="A0A2P5Y9S2"/>
<dbReference type="SUPFAM" id="SSF52540">
    <property type="entry name" value="P-loop containing nucleoside triphosphate hydrolases"/>
    <property type="match status" value="1"/>
</dbReference>
<dbReference type="PANTHER" id="PTHR47963:SF8">
    <property type="entry name" value="ATP-DEPENDENT RNA HELICASE DEAD"/>
    <property type="match status" value="1"/>
</dbReference>
<organism evidence="8 9">
    <name type="scientific">Gossypium barbadense</name>
    <name type="common">Sea Island cotton</name>
    <name type="synonym">Hibiscus barbadensis</name>
    <dbReference type="NCBI Taxonomy" id="3634"/>
    <lineage>
        <taxon>Eukaryota</taxon>
        <taxon>Viridiplantae</taxon>
        <taxon>Streptophyta</taxon>
        <taxon>Embryophyta</taxon>
        <taxon>Tracheophyta</taxon>
        <taxon>Spermatophyta</taxon>
        <taxon>Magnoliopsida</taxon>
        <taxon>eudicotyledons</taxon>
        <taxon>Gunneridae</taxon>
        <taxon>Pentapetalae</taxon>
        <taxon>rosids</taxon>
        <taxon>malvids</taxon>
        <taxon>Malvales</taxon>
        <taxon>Malvaceae</taxon>
        <taxon>Malvoideae</taxon>
        <taxon>Gossypium</taxon>
    </lineage>
</organism>
<keyword evidence="3" id="KW-0378">Hydrolase</keyword>
<protein>
    <recommendedName>
        <fullName evidence="1">RNA helicase</fullName>
        <ecNumber evidence="1">3.6.4.13</ecNumber>
    </recommendedName>
</protein>
<evidence type="ECO:0000256" key="1">
    <source>
        <dbReference type="ARBA" id="ARBA00012552"/>
    </source>
</evidence>
<keyword evidence="2" id="KW-0547">Nucleotide-binding</keyword>
<feature type="domain" description="Helicase C-terminal" evidence="7">
    <location>
        <begin position="32"/>
        <end position="82"/>
    </location>
</feature>
<dbReference type="InterPro" id="IPR027417">
    <property type="entry name" value="P-loop_NTPase"/>
</dbReference>
<accession>A0A2P5Y9S2</accession>
<name>A0A2P5Y9S2_GOSBA</name>
<dbReference type="Pfam" id="PF00271">
    <property type="entry name" value="Helicase_C"/>
    <property type="match status" value="1"/>
</dbReference>
<sequence length="82" mass="8944">MACKTGKVNDASKVQTLLFSATLPDWVKGIAARFLRTSKKTVDLVDKEKMKCYVTLNGFRSGKFMTIVATNVAATGLDINDV</sequence>
<evidence type="ECO:0000256" key="5">
    <source>
        <dbReference type="ARBA" id="ARBA00022840"/>
    </source>
</evidence>